<dbReference type="PROSITE" id="PS00086">
    <property type="entry name" value="CYTOCHROME_P450"/>
    <property type="match status" value="1"/>
</dbReference>
<dbReference type="PANTHER" id="PTHR24305:SF29">
    <property type="entry name" value="BENZOATE-PARA-HYDROXYLASE"/>
    <property type="match status" value="1"/>
</dbReference>
<dbReference type="CDD" id="cd11061">
    <property type="entry name" value="CYP67-like"/>
    <property type="match status" value="1"/>
</dbReference>
<accession>A0ABR0SC36</accession>
<dbReference type="Gene3D" id="1.10.630.10">
    <property type="entry name" value="Cytochrome P450"/>
    <property type="match status" value="1"/>
</dbReference>
<evidence type="ECO:0000256" key="6">
    <source>
        <dbReference type="ARBA" id="ARBA00023004"/>
    </source>
</evidence>
<dbReference type="InterPro" id="IPR036396">
    <property type="entry name" value="Cyt_P450_sf"/>
</dbReference>
<evidence type="ECO:0000256" key="4">
    <source>
        <dbReference type="ARBA" id="ARBA00022723"/>
    </source>
</evidence>
<evidence type="ECO:0000256" key="9">
    <source>
        <dbReference type="SAM" id="Phobius"/>
    </source>
</evidence>
<sequence>MALLEYLISPWAIPAVFLAFIASYLYTHLVTFGHLRHIPAPFPAQFSNLWLLSVCRRGNRYKVVDNLHKKHGKLLRIQPNHVSVADDDAINAIYGHGNGFLKAEFYDAFVSIRRGLFNTRDRAEHTRKRKLVSHTFSAKSVSQFEPYIHENLNLFVKQLDRLVGQSNQRDATGRLEAHIDCLPWFNYLAFDVIGDLAFGAPFGMLANGADLAEVRSSPDSPPIYASAIEILNRRGEVSAALGCYPQLKPYACWLPDPFFSQGLAAVQSLAGIAIASVKNRVENPPDVERKDLLARLMEGRDEKGEPLGREELTAEALTQLIAGSDTTSNSSCALLNYVARAPGVLAKLQAELDAAIPDSVDVPTFDMVRDLSYLDAVVNETLRHHCTSGIGLPRQVPPTPPAVPTYTMHHSTEIWGPDAEEFKPERWESVTNRQKNAFIPFSYGPRACVGRNVAEMEMKLIVATWARRYGARVRQGPMATREGFLRKPLGLEIALWRR</sequence>
<keyword evidence="7 8" id="KW-0503">Monooxygenase</keyword>
<feature type="transmembrane region" description="Helical" evidence="9">
    <location>
        <begin position="6"/>
        <end position="26"/>
    </location>
</feature>
<keyword evidence="9" id="KW-1133">Transmembrane helix</keyword>
<keyword evidence="5 8" id="KW-0560">Oxidoreductase</keyword>
<keyword evidence="6 8" id="KW-0408">Iron</keyword>
<keyword evidence="9" id="KW-0812">Transmembrane</keyword>
<keyword evidence="3 8" id="KW-0349">Heme</keyword>
<organism evidence="10 11">
    <name type="scientific">Cladobotryum mycophilum</name>
    <dbReference type="NCBI Taxonomy" id="491253"/>
    <lineage>
        <taxon>Eukaryota</taxon>
        <taxon>Fungi</taxon>
        <taxon>Dikarya</taxon>
        <taxon>Ascomycota</taxon>
        <taxon>Pezizomycotina</taxon>
        <taxon>Sordariomycetes</taxon>
        <taxon>Hypocreomycetidae</taxon>
        <taxon>Hypocreales</taxon>
        <taxon>Hypocreaceae</taxon>
        <taxon>Cladobotryum</taxon>
    </lineage>
</organism>
<evidence type="ECO:0000256" key="8">
    <source>
        <dbReference type="RuleBase" id="RU000461"/>
    </source>
</evidence>
<proteinExistence type="inferred from homology"/>
<evidence type="ECO:0000313" key="11">
    <source>
        <dbReference type="Proteomes" id="UP001338125"/>
    </source>
</evidence>
<evidence type="ECO:0000256" key="5">
    <source>
        <dbReference type="ARBA" id="ARBA00023002"/>
    </source>
</evidence>
<name>A0ABR0SC36_9HYPO</name>
<evidence type="ECO:0000256" key="3">
    <source>
        <dbReference type="ARBA" id="ARBA00022617"/>
    </source>
</evidence>
<dbReference type="InterPro" id="IPR017972">
    <property type="entry name" value="Cyt_P450_CS"/>
</dbReference>
<evidence type="ECO:0000313" key="10">
    <source>
        <dbReference type="EMBL" id="KAK5989370.1"/>
    </source>
</evidence>
<dbReference type="Proteomes" id="UP001338125">
    <property type="component" value="Unassembled WGS sequence"/>
</dbReference>
<dbReference type="SUPFAM" id="SSF48264">
    <property type="entry name" value="Cytochrome P450"/>
    <property type="match status" value="1"/>
</dbReference>
<dbReference type="PRINTS" id="PR00385">
    <property type="entry name" value="P450"/>
</dbReference>
<keyword evidence="9" id="KW-0472">Membrane</keyword>
<comment type="similarity">
    <text evidence="2 8">Belongs to the cytochrome P450 family.</text>
</comment>
<reference evidence="10 11" key="1">
    <citation type="submission" date="2024-01" db="EMBL/GenBank/DDBJ databases">
        <title>Complete genome of Cladobotryum mycophilum ATHUM6906.</title>
        <authorList>
            <person name="Christinaki A.C."/>
            <person name="Myridakis A.I."/>
            <person name="Kouvelis V.N."/>
        </authorList>
    </citation>
    <scope>NUCLEOTIDE SEQUENCE [LARGE SCALE GENOMIC DNA]</scope>
    <source>
        <strain evidence="10 11">ATHUM6906</strain>
    </source>
</reference>
<dbReference type="Pfam" id="PF00067">
    <property type="entry name" value="p450"/>
    <property type="match status" value="2"/>
</dbReference>
<evidence type="ECO:0000256" key="2">
    <source>
        <dbReference type="ARBA" id="ARBA00010617"/>
    </source>
</evidence>
<keyword evidence="4 8" id="KW-0479">Metal-binding</keyword>
<dbReference type="EMBL" id="JAVFKD010000015">
    <property type="protein sequence ID" value="KAK5989370.1"/>
    <property type="molecule type" value="Genomic_DNA"/>
</dbReference>
<gene>
    <name evidence="10" type="ORF">PT974_10889</name>
</gene>
<comment type="caution">
    <text evidence="10">The sequence shown here is derived from an EMBL/GenBank/DDBJ whole genome shotgun (WGS) entry which is preliminary data.</text>
</comment>
<comment type="cofactor">
    <cofactor evidence="1">
        <name>heme</name>
        <dbReference type="ChEBI" id="CHEBI:30413"/>
    </cofactor>
</comment>
<evidence type="ECO:0000256" key="7">
    <source>
        <dbReference type="ARBA" id="ARBA00023033"/>
    </source>
</evidence>
<dbReference type="PRINTS" id="PR00463">
    <property type="entry name" value="EP450I"/>
</dbReference>
<dbReference type="InterPro" id="IPR002401">
    <property type="entry name" value="Cyt_P450_E_grp-I"/>
</dbReference>
<dbReference type="InterPro" id="IPR050121">
    <property type="entry name" value="Cytochrome_P450_monoxygenase"/>
</dbReference>
<keyword evidence="11" id="KW-1185">Reference proteome</keyword>
<dbReference type="InterPro" id="IPR001128">
    <property type="entry name" value="Cyt_P450"/>
</dbReference>
<dbReference type="PANTHER" id="PTHR24305">
    <property type="entry name" value="CYTOCHROME P450"/>
    <property type="match status" value="1"/>
</dbReference>
<protein>
    <submittedName>
        <fullName evidence="10">Benzoate 4-monooxygenase bphA</fullName>
    </submittedName>
</protein>
<evidence type="ECO:0000256" key="1">
    <source>
        <dbReference type="ARBA" id="ARBA00001971"/>
    </source>
</evidence>